<dbReference type="OrthoDB" id="14763at2157"/>
<name>A0A1I6UQ08_9EURY</name>
<organism evidence="5 6">
    <name type="scientific">Halostagnicola kamekurae</name>
    <dbReference type="NCBI Taxonomy" id="619731"/>
    <lineage>
        <taxon>Archaea</taxon>
        <taxon>Methanobacteriati</taxon>
        <taxon>Methanobacteriota</taxon>
        <taxon>Stenosarchaea group</taxon>
        <taxon>Halobacteria</taxon>
        <taxon>Halobacteriales</taxon>
        <taxon>Natrialbaceae</taxon>
        <taxon>Halostagnicola</taxon>
    </lineage>
</organism>
<dbReference type="InterPro" id="IPR014757">
    <property type="entry name" value="Tscrpt_reg_IclR_C"/>
</dbReference>
<evidence type="ECO:0000259" key="4">
    <source>
        <dbReference type="PROSITE" id="PS51078"/>
    </source>
</evidence>
<dbReference type="AlphaFoldDB" id="A0A1I6UQ08"/>
<reference evidence="6" key="1">
    <citation type="submission" date="2016-10" db="EMBL/GenBank/DDBJ databases">
        <authorList>
            <person name="Varghese N."/>
            <person name="Submissions S."/>
        </authorList>
    </citation>
    <scope>NUCLEOTIDE SEQUENCE [LARGE SCALE GENOMIC DNA]</scope>
    <source>
        <strain evidence="6">DSM 22427</strain>
    </source>
</reference>
<dbReference type="RefSeq" id="WP_092907331.1">
    <property type="nucleotide sequence ID" value="NZ_FOZS01000005.1"/>
</dbReference>
<dbReference type="PROSITE" id="PS51078">
    <property type="entry name" value="ICLR_ED"/>
    <property type="match status" value="1"/>
</dbReference>
<dbReference type="InterPro" id="IPR011991">
    <property type="entry name" value="ArsR-like_HTH"/>
</dbReference>
<dbReference type="Pfam" id="PF09339">
    <property type="entry name" value="HTH_IclR"/>
    <property type="match status" value="1"/>
</dbReference>
<keyword evidence="2 5" id="KW-0238">DNA-binding</keyword>
<sequence length="254" mass="28309">MESNHSNIRAVEISFGIIQQLVERDGARVTELAEELDIAPSTAHNHLRTLLNNGFVIDEGSVYYPSLEFLHVGEYARQRKVGYQKAEQHVKALAEESGGRTHFTVLEHGRGRYVYTKTGDLAVETFSRYGSQFPLHVTAAGKAILAELPDWQIQEIVDQRGLKASTDQSIIDEEELFAELETIRERGVAFNFEEHNKGISAVAASAQEPNGSLLGALTISGPTQRFKGDLIRKEFPDLLLARVNELELDIVYSD</sequence>
<feature type="domain" description="IclR-ED" evidence="4">
    <location>
        <begin position="68"/>
        <end position="252"/>
    </location>
</feature>
<evidence type="ECO:0000256" key="2">
    <source>
        <dbReference type="ARBA" id="ARBA00023125"/>
    </source>
</evidence>
<evidence type="ECO:0000313" key="6">
    <source>
        <dbReference type="Proteomes" id="UP000199199"/>
    </source>
</evidence>
<proteinExistence type="predicted"/>
<dbReference type="Pfam" id="PF01614">
    <property type="entry name" value="IclR_C"/>
    <property type="match status" value="1"/>
</dbReference>
<dbReference type="InterPro" id="IPR050707">
    <property type="entry name" value="HTH_MetabolicPath_Reg"/>
</dbReference>
<dbReference type="SUPFAM" id="SSF46785">
    <property type="entry name" value="Winged helix' DNA-binding domain"/>
    <property type="match status" value="1"/>
</dbReference>
<dbReference type="CDD" id="cd00090">
    <property type="entry name" value="HTH_ARSR"/>
    <property type="match status" value="1"/>
</dbReference>
<keyword evidence="1" id="KW-0805">Transcription regulation</keyword>
<dbReference type="Gene3D" id="1.10.10.10">
    <property type="entry name" value="Winged helix-like DNA-binding domain superfamily/Winged helix DNA-binding domain"/>
    <property type="match status" value="1"/>
</dbReference>
<dbReference type="PANTHER" id="PTHR30136">
    <property type="entry name" value="HELIX-TURN-HELIX TRANSCRIPTIONAL REGULATOR, ICLR FAMILY"/>
    <property type="match status" value="1"/>
</dbReference>
<accession>A0A1I6UQ08</accession>
<dbReference type="GO" id="GO:0003677">
    <property type="term" value="F:DNA binding"/>
    <property type="evidence" value="ECO:0007669"/>
    <property type="project" value="UniProtKB-KW"/>
</dbReference>
<dbReference type="InterPro" id="IPR005471">
    <property type="entry name" value="Tscrpt_reg_IclR_N"/>
</dbReference>
<dbReference type="Proteomes" id="UP000199199">
    <property type="component" value="Unassembled WGS sequence"/>
</dbReference>
<dbReference type="EMBL" id="FOZS01000005">
    <property type="protein sequence ID" value="SFT03377.1"/>
    <property type="molecule type" value="Genomic_DNA"/>
</dbReference>
<gene>
    <name evidence="5" type="ORF">SAMN04488556_3993</name>
</gene>
<keyword evidence="3" id="KW-0804">Transcription</keyword>
<evidence type="ECO:0000256" key="1">
    <source>
        <dbReference type="ARBA" id="ARBA00023015"/>
    </source>
</evidence>
<dbReference type="Gene3D" id="3.30.450.40">
    <property type="match status" value="1"/>
</dbReference>
<dbReference type="GO" id="GO:0045892">
    <property type="term" value="P:negative regulation of DNA-templated transcription"/>
    <property type="evidence" value="ECO:0007669"/>
    <property type="project" value="TreeGrafter"/>
</dbReference>
<dbReference type="InterPro" id="IPR036388">
    <property type="entry name" value="WH-like_DNA-bd_sf"/>
</dbReference>
<dbReference type="SUPFAM" id="SSF55781">
    <property type="entry name" value="GAF domain-like"/>
    <property type="match status" value="1"/>
</dbReference>
<evidence type="ECO:0000313" key="5">
    <source>
        <dbReference type="EMBL" id="SFT03377.1"/>
    </source>
</evidence>
<protein>
    <submittedName>
        <fullName evidence="5">DNA-binding transcriptional regulator, IclR family</fullName>
    </submittedName>
</protein>
<dbReference type="PANTHER" id="PTHR30136:SF35">
    <property type="entry name" value="HTH-TYPE TRANSCRIPTIONAL REGULATOR RV1719"/>
    <property type="match status" value="1"/>
</dbReference>
<keyword evidence="6" id="KW-1185">Reference proteome</keyword>
<dbReference type="GO" id="GO:0003700">
    <property type="term" value="F:DNA-binding transcription factor activity"/>
    <property type="evidence" value="ECO:0007669"/>
    <property type="project" value="TreeGrafter"/>
</dbReference>
<dbReference type="SMART" id="SM00346">
    <property type="entry name" value="HTH_ICLR"/>
    <property type="match status" value="1"/>
</dbReference>
<dbReference type="InterPro" id="IPR029016">
    <property type="entry name" value="GAF-like_dom_sf"/>
</dbReference>
<evidence type="ECO:0000256" key="3">
    <source>
        <dbReference type="ARBA" id="ARBA00023163"/>
    </source>
</evidence>
<dbReference type="InterPro" id="IPR036390">
    <property type="entry name" value="WH_DNA-bd_sf"/>
</dbReference>